<feature type="transmembrane region" description="Helical" evidence="1">
    <location>
        <begin position="15"/>
        <end position="31"/>
    </location>
</feature>
<sequence length="150" mass="16340">MGKPKERDDVRREDAAGGPWLFVLVLIYAKLCKSAKRETHQAVQPSKTRVLKLPREIILSTLSAGIGDRSASLEDISTVPPMHQAMWCAPTRNPIYCSCSAGVSVRACGHAVPMDCLTTNAGHGTQLCQTAYRTPPRRTTGQHTSLRGKV</sequence>
<reference evidence="2 3" key="1">
    <citation type="journal article" date="2015" name="Biotechnol. Biofuels">
        <title>Enhanced degradation of softwood versus hardwood by the white-rot fungus Pycnoporus coccineus.</title>
        <authorList>
            <person name="Couturier M."/>
            <person name="Navarro D."/>
            <person name="Chevret D."/>
            <person name="Henrissat B."/>
            <person name="Piumi F."/>
            <person name="Ruiz-Duenas F.J."/>
            <person name="Martinez A.T."/>
            <person name="Grigoriev I.V."/>
            <person name="Riley R."/>
            <person name="Lipzen A."/>
            <person name="Berrin J.G."/>
            <person name="Master E.R."/>
            <person name="Rosso M.N."/>
        </authorList>
    </citation>
    <scope>NUCLEOTIDE SEQUENCE [LARGE SCALE GENOMIC DNA]</scope>
    <source>
        <strain evidence="2 3">BRFM310</strain>
    </source>
</reference>
<keyword evidence="1" id="KW-1133">Transmembrane helix</keyword>
<gene>
    <name evidence="2" type="ORF">PYCCODRAFT_378727</name>
</gene>
<evidence type="ECO:0000313" key="2">
    <source>
        <dbReference type="EMBL" id="OSD08029.1"/>
    </source>
</evidence>
<evidence type="ECO:0000256" key="1">
    <source>
        <dbReference type="SAM" id="Phobius"/>
    </source>
</evidence>
<keyword evidence="1" id="KW-0812">Transmembrane</keyword>
<organism evidence="2 3">
    <name type="scientific">Trametes coccinea (strain BRFM310)</name>
    <name type="common">Pycnoporus coccineus</name>
    <dbReference type="NCBI Taxonomy" id="1353009"/>
    <lineage>
        <taxon>Eukaryota</taxon>
        <taxon>Fungi</taxon>
        <taxon>Dikarya</taxon>
        <taxon>Basidiomycota</taxon>
        <taxon>Agaricomycotina</taxon>
        <taxon>Agaricomycetes</taxon>
        <taxon>Polyporales</taxon>
        <taxon>Polyporaceae</taxon>
        <taxon>Trametes</taxon>
    </lineage>
</organism>
<evidence type="ECO:0000313" key="3">
    <source>
        <dbReference type="Proteomes" id="UP000193067"/>
    </source>
</evidence>
<keyword evidence="1" id="KW-0472">Membrane</keyword>
<accession>A0A1Y2J3P6</accession>
<proteinExistence type="predicted"/>
<protein>
    <submittedName>
        <fullName evidence="2">Uncharacterized protein</fullName>
    </submittedName>
</protein>
<dbReference type="Proteomes" id="UP000193067">
    <property type="component" value="Unassembled WGS sequence"/>
</dbReference>
<dbReference type="AlphaFoldDB" id="A0A1Y2J3P6"/>
<dbReference type="EMBL" id="KZ084087">
    <property type="protein sequence ID" value="OSD08029.1"/>
    <property type="molecule type" value="Genomic_DNA"/>
</dbReference>
<keyword evidence="3" id="KW-1185">Reference proteome</keyword>
<name>A0A1Y2J3P6_TRAC3</name>